<gene>
    <name evidence="1" type="ORF">IWW36_000692</name>
</gene>
<protein>
    <submittedName>
        <fullName evidence="1">Uncharacterized protein</fullName>
    </submittedName>
</protein>
<proteinExistence type="predicted"/>
<keyword evidence="2" id="KW-1185">Reference proteome</keyword>
<dbReference type="Proteomes" id="UP001139887">
    <property type="component" value="Unassembled WGS sequence"/>
</dbReference>
<organism evidence="1 2">
    <name type="scientific">Coemansia brasiliensis</name>
    <dbReference type="NCBI Taxonomy" id="2650707"/>
    <lineage>
        <taxon>Eukaryota</taxon>
        <taxon>Fungi</taxon>
        <taxon>Fungi incertae sedis</taxon>
        <taxon>Zoopagomycota</taxon>
        <taxon>Kickxellomycotina</taxon>
        <taxon>Kickxellomycetes</taxon>
        <taxon>Kickxellales</taxon>
        <taxon>Kickxellaceae</taxon>
        <taxon>Coemansia</taxon>
    </lineage>
</organism>
<dbReference type="AlphaFoldDB" id="A0A9W8M122"/>
<sequence>MELNIFVPEYVDTTTMDKCFLDRVSTFTPIQSESFSPEEKLKALQKFIVLEKDHFMVFLRGGEPFKCSYQSRNAIMYGIRYSCWWKSFDMKFPSENGLRLVKQPPIHYFVRSDDSDSLHLNNATEDNTIVEYFDNDGDVDLESFAKIVKSKPHCVQKYFIINSGSEYRAVETDNVANTYVFSNRLKSRIVGTLASGKSTIETFIEEDKHLEEKLAKPERLPGFKLRDADGNVVSDGEPFALQILGDREGYESDEELPEDLSKEELVFYRKDWVDINSCMNDGQDHFLFGHPDSGETFTCETIDDIIYLKYGDCYLYNNLKADTNDIFVGSTVPTKEQRIQIHYNDDGDIMLSGWGDRIYAMCEWIKCSYGSIGFNDIEEQLRWGSPMRLRIVRV</sequence>
<comment type="caution">
    <text evidence="1">The sequence shown here is derived from an EMBL/GenBank/DDBJ whole genome shotgun (WGS) entry which is preliminary data.</text>
</comment>
<accession>A0A9W8M122</accession>
<reference evidence="1" key="1">
    <citation type="submission" date="2022-07" db="EMBL/GenBank/DDBJ databases">
        <title>Phylogenomic reconstructions and comparative analyses of Kickxellomycotina fungi.</title>
        <authorList>
            <person name="Reynolds N.K."/>
            <person name="Stajich J.E."/>
            <person name="Barry K."/>
            <person name="Grigoriev I.V."/>
            <person name="Crous P."/>
            <person name="Smith M.E."/>
        </authorList>
    </citation>
    <scope>NUCLEOTIDE SEQUENCE</scope>
    <source>
        <strain evidence="1">NRRL 1566</strain>
    </source>
</reference>
<evidence type="ECO:0000313" key="1">
    <source>
        <dbReference type="EMBL" id="KAJ2851919.1"/>
    </source>
</evidence>
<evidence type="ECO:0000313" key="2">
    <source>
        <dbReference type="Proteomes" id="UP001139887"/>
    </source>
</evidence>
<name>A0A9W8M122_9FUNG</name>
<dbReference type="EMBL" id="JANBUW010000007">
    <property type="protein sequence ID" value="KAJ2851919.1"/>
    <property type="molecule type" value="Genomic_DNA"/>
</dbReference>
<dbReference type="OrthoDB" id="5579563at2759"/>